<accession>A0A9P9EF32</accession>
<feature type="region of interest" description="Disordered" evidence="2">
    <location>
        <begin position="243"/>
        <end position="302"/>
    </location>
</feature>
<evidence type="ECO:0000256" key="2">
    <source>
        <dbReference type="SAM" id="MobiDB-lite"/>
    </source>
</evidence>
<dbReference type="OrthoDB" id="10251744at2759"/>
<dbReference type="AlphaFoldDB" id="A0A9P9EF32"/>
<feature type="non-terminal residue" evidence="3">
    <location>
        <position position="422"/>
    </location>
</feature>
<feature type="region of interest" description="Disordered" evidence="2">
    <location>
        <begin position="325"/>
        <end position="422"/>
    </location>
</feature>
<organism evidence="3 4">
    <name type="scientific">Dendryphion nanum</name>
    <dbReference type="NCBI Taxonomy" id="256645"/>
    <lineage>
        <taxon>Eukaryota</taxon>
        <taxon>Fungi</taxon>
        <taxon>Dikarya</taxon>
        <taxon>Ascomycota</taxon>
        <taxon>Pezizomycotina</taxon>
        <taxon>Dothideomycetes</taxon>
        <taxon>Pleosporomycetidae</taxon>
        <taxon>Pleosporales</taxon>
        <taxon>Torulaceae</taxon>
        <taxon>Dendryphion</taxon>
    </lineage>
</organism>
<sequence length="422" mass="47279">DRTPTFPVEPKSEFLRNAINARRAKDNPVLAMETRPTPKRATSSVTPSPDPWIDQAMSEEDTTRITPASRRGRRPSDSALPRMPTQREQQAEMDAMKNTVFNANLKLELLSTQNCELKDSLELSEQRIRELEPLEEEVHDLQDQNNRLQLKVQDLEEENNQLHDARLHLRNENAELRESNVEILKIQEETIANAEQHQSALDEAADMIVHLTQSNDDLKAENAKLQALVTSSQIRKTSSFGVQVDGLSGDRYPGRIQSIDESRPSTSHFDSDYYSQPDSPQSKAGSSREVNSYSERARNLQEINVQGKKSIQELKTRTSTASMRLLSRTSSPAPAVPKIPSAFHEPRGDVQTYKPTARTPSKHHKLVLPNLQTATPNSPVKPSAGTPRTPTAPKEGLRGLYRGNRTIERARPSSSSYQSPTS</sequence>
<feature type="coiled-coil region" evidence="1">
    <location>
        <begin position="131"/>
        <end position="228"/>
    </location>
</feature>
<dbReference type="Proteomes" id="UP000700596">
    <property type="component" value="Unassembled WGS sequence"/>
</dbReference>
<feature type="compositionally biased region" description="Low complexity" evidence="2">
    <location>
        <begin position="413"/>
        <end position="422"/>
    </location>
</feature>
<evidence type="ECO:0000313" key="3">
    <source>
        <dbReference type="EMBL" id="KAH7135974.1"/>
    </source>
</evidence>
<comment type="caution">
    <text evidence="3">The sequence shown here is derived from an EMBL/GenBank/DDBJ whole genome shotgun (WGS) entry which is preliminary data.</text>
</comment>
<gene>
    <name evidence="3" type="ORF">B0J11DRAFT_401845</name>
</gene>
<evidence type="ECO:0000256" key="1">
    <source>
        <dbReference type="SAM" id="Coils"/>
    </source>
</evidence>
<keyword evidence="1" id="KW-0175">Coiled coil</keyword>
<feature type="compositionally biased region" description="Polar residues" evidence="2">
    <location>
        <begin position="370"/>
        <end position="380"/>
    </location>
</feature>
<feature type="compositionally biased region" description="Polar residues" evidence="2">
    <location>
        <begin position="264"/>
        <end position="294"/>
    </location>
</feature>
<proteinExistence type="predicted"/>
<evidence type="ECO:0000313" key="4">
    <source>
        <dbReference type="Proteomes" id="UP000700596"/>
    </source>
</evidence>
<keyword evidence="4" id="KW-1185">Reference proteome</keyword>
<name>A0A9P9EF32_9PLEO</name>
<dbReference type="EMBL" id="JAGMWT010000002">
    <property type="protein sequence ID" value="KAH7135974.1"/>
    <property type="molecule type" value="Genomic_DNA"/>
</dbReference>
<feature type="non-terminal residue" evidence="3">
    <location>
        <position position="1"/>
    </location>
</feature>
<feature type="region of interest" description="Disordered" evidence="2">
    <location>
        <begin position="19"/>
        <end position="91"/>
    </location>
</feature>
<protein>
    <submittedName>
        <fullName evidence="3">Uncharacterized protein</fullName>
    </submittedName>
</protein>
<reference evidence="3" key="1">
    <citation type="journal article" date="2021" name="Nat. Commun.">
        <title>Genetic determinants of endophytism in the Arabidopsis root mycobiome.</title>
        <authorList>
            <person name="Mesny F."/>
            <person name="Miyauchi S."/>
            <person name="Thiergart T."/>
            <person name="Pickel B."/>
            <person name="Atanasova L."/>
            <person name="Karlsson M."/>
            <person name="Huettel B."/>
            <person name="Barry K.W."/>
            <person name="Haridas S."/>
            <person name="Chen C."/>
            <person name="Bauer D."/>
            <person name="Andreopoulos W."/>
            <person name="Pangilinan J."/>
            <person name="LaButti K."/>
            <person name="Riley R."/>
            <person name="Lipzen A."/>
            <person name="Clum A."/>
            <person name="Drula E."/>
            <person name="Henrissat B."/>
            <person name="Kohler A."/>
            <person name="Grigoriev I.V."/>
            <person name="Martin F.M."/>
            <person name="Hacquard S."/>
        </authorList>
    </citation>
    <scope>NUCLEOTIDE SEQUENCE</scope>
    <source>
        <strain evidence="3">MPI-CAGE-CH-0243</strain>
    </source>
</reference>